<comment type="caution">
    <text evidence="2">The sequence shown here is derived from an EMBL/GenBank/DDBJ whole genome shotgun (WGS) entry which is preliminary data.</text>
</comment>
<feature type="region of interest" description="Disordered" evidence="1">
    <location>
        <begin position="10"/>
        <end position="32"/>
    </location>
</feature>
<feature type="compositionally biased region" description="Polar residues" evidence="1">
    <location>
        <begin position="137"/>
        <end position="147"/>
    </location>
</feature>
<name>A0A448WHB4_9PLAT</name>
<proteinExistence type="predicted"/>
<feature type="compositionally biased region" description="Low complexity" evidence="1">
    <location>
        <begin position="148"/>
        <end position="158"/>
    </location>
</feature>
<dbReference type="Proteomes" id="UP000784294">
    <property type="component" value="Unassembled WGS sequence"/>
</dbReference>
<dbReference type="AlphaFoldDB" id="A0A448WHB4"/>
<feature type="compositionally biased region" description="Polar residues" evidence="1">
    <location>
        <begin position="561"/>
        <end position="577"/>
    </location>
</feature>
<accession>A0A448WHB4</accession>
<feature type="region of interest" description="Disordered" evidence="1">
    <location>
        <begin position="124"/>
        <end position="163"/>
    </location>
</feature>
<feature type="region of interest" description="Disordered" evidence="1">
    <location>
        <begin position="549"/>
        <end position="577"/>
    </location>
</feature>
<keyword evidence="3" id="KW-1185">Reference proteome</keyword>
<evidence type="ECO:0000313" key="3">
    <source>
        <dbReference type="Proteomes" id="UP000784294"/>
    </source>
</evidence>
<reference evidence="2" key="1">
    <citation type="submission" date="2018-11" db="EMBL/GenBank/DDBJ databases">
        <authorList>
            <consortium name="Pathogen Informatics"/>
        </authorList>
    </citation>
    <scope>NUCLEOTIDE SEQUENCE</scope>
</reference>
<gene>
    <name evidence="2" type="ORF">PXEA_LOCUS5086</name>
</gene>
<dbReference type="EMBL" id="CAAALY010012410">
    <property type="protein sequence ID" value="VEL11646.1"/>
    <property type="molecule type" value="Genomic_DNA"/>
</dbReference>
<evidence type="ECO:0000256" key="1">
    <source>
        <dbReference type="SAM" id="MobiDB-lite"/>
    </source>
</evidence>
<sequence length="577" mass="63998">MINSQIQLKHEAYRGGGHPTMHSSSNQSRETIETSTIADSFSAVSSQASQFVPSSVAISSTSSLIACPTQSNNSNIGSPNIVHSSEQPPPYEQAIAMPICPPNLAIPITDQTLSLGQSRINLHNFSPASMPHRRNKSSQNKRNCSLHNETNNNSSSSEAFNCELTQGNPPTRSYFNFSDQDYYTQPVCQHIIEEHLNSRLKRDIFLANARLCGANLNADHQYSPSGANSRRTKLLRGENEADAEDGFDIDEADSKEMLFRANFSKAIQEEQGILQLEDAGEIFENEECTEVINRNQMHLHNRLLVRPSSQPNLAGLTNSSNSVSSCEQTALITMEKFRAHCKKKSKNQPKTSDCAPLYLQARCGQPNVKIQMQQREQPYRQKQIEAHADRKELLTQQKITGLVLNSKSCQPISASPSRYHSIDFPSAHVSTNLGRERRQLALIQKDSAGATTVIPVSLSTLGSEDLSGTSIGMKDYKHQYHLLLQDNPHSQSLGQNLAETQAQHRQTQQQLFIVMEKNPTTIGKDDILHGEETSFRGLIPILRRTDPSLPWRSVRDGQGGFTNSPSERPIGTNSTTV</sequence>
<feature type="compositionally biased region" description="Polar residues" evidence="1">
    <location>
        <begin position="21"/>
        <end position="32"/>
    </location>
</feature>
<protein>
    <submittedName>
        <fullName evidence="2">Uncharacterized protein</fullName>
    </submittedName>
</protein>
<organism evidence="2 3">
    <name type="scientific">Protopolystoma xenopodis</name>
    <dbReference type="NCBI Taxonomy" id="117903"/>
    <lineage>
        <taxon>Eukaryota</taxon>
        <taxon>Metazoa</taxon>
        <taxon>Spiralia</taxon>
        <taxon>Lophotrochozoa</taxon>
        <taxon>Platyhelminthes</taxon>
        <taxon>Monogenea</taxon>
        <taxon>Polyopisthocotylea</taxon>
        <taxon>Polystomatidea</taxon>
        <taxon>Polystomatidae</taxon>
        <taxon>Protopolystoma</taxon>
    </lineage>
</organism>
<evidence type="ECO:0000313" key="2">
    <source>
        <dbReference type="EMBL" id="VEL11646.1"/>
    </source>
</evidence>